<dbReference type="InterPro" id="IPR050879">
    <property type="entry name" value="Acyltransferase_3"/>
</dbReference>
<keyword evidence="1" id="KW-0472">Membrane</keyword>
<evidence type="ECO:0000259" key="2">
    <source>
        <dbReference type="Pfam" id="PF01757"/>
    </source>
</evidence>
<proteinExistence type="predicted"/>
<feature type="transmembrane region" description="Helical" evidence="1">
    <location>
        <begin position="179"/>
        <end position="198"/>
    </location>
</feature>
<comment type="caution">
    <text evidence="3">The sequence shown here is derived from an EMBL/GenBank/DDBJ whole genome shotgun (WGS) entry which is preliminary data.</text>
</comment>
<accession>A0A2P7RU82</accession>
<evidence type="ECO:0000313" key="4">
    <source>
        <dbReference type="Proteomes" id="UP000240653"/>
    </source>
</evidence>
<name>A0A2P7RU82_9HYPH</name>
<feature type="transmembrane region" description="Helical" evidence="1">
    <location>
        <begin position="293"/>
        <end position="312"/>
    </location>
</feature>
<dbReference type="PANTHER" id="PTHR23028:SF134">
    <property type="entry name" value="PUTATIVE (AFU_ORTHOLOGUE AFUA_4G08520)-RELATED"/>
    <property type="match status" value="1"/>
</dbReference>
<reference evidence="3 4" key="1">
    <citation type="submission" date="2018-03" db="EMBL/GenBank/DDBJ databases">
        <title>The draft genome of Mesorhizobium soli JCM 19897.</title>
        <authorList>
            <person name="Li L."/>
            <person name="Liu L."/>
            <person name="Liang L."/>
            <person name="Wang T."/>
            <person name="Zhang X."/>
        </authorList>
    </citation>
    <scope>NUCLEOTIDE SEQUENCE [LARGE SCALE GENOMIC DNA]</scope>
    <source>
        <strain evidence="3 4">JCM 19897</strain>
    </source>
</reference>
<feature type="transmembrane region" description="Helical" evidence="1">
    <location>
        <begin position="120"/>
        <end position="142"/>
    </location>
</feature>
<dbReference type="InterPro" id="IPR002656">
    <property type="entry name" value="Acyl_transf_3_dom"/>
</dbReference>
<dbReference type="AlphaFoldDB" id="A0A2P7RU82"/>
<protein>
    <recommendedName>
        <fullName evidence="2">Acyltransferase 3 domain-containing protein</fullName>
    </recommendedName>
</protein>
<dbReference type="OrthoDB" id="9796461at2"/>
<dbReference type="Pfam" id="PF01757">
    <property type="entry name" value="Acyl_transf_3"/>
    <property type="match status" value="1"/>
</dbReference>
<sequence>MSRTIQQARRTPPEGTDASQLRFSTLDGLRGIAALAVLQFHAQNLFGGHLRSSYLAVDLFFLLSGLVLSHAYEERLKRGMSVRRFMLIRIVRLYPLYILGTLVGAAFFLASHVFGTSEYSLVGIAIAFVFAVLFMPTPAGVFSGDISLYPFVYPAWSLFFELTANYLYSATLPAQATRFLMSVVGLGAVLLIWSAFQFEGLDAGISWSGFSGGFGRVIFSFFLGVLLFRFPLTWRGNGLHAVLCVVVLIPIFAVPVSKDYRAIFDLAVVIFVFPTLAAIAAASEGSLRFRQCFALLGKCSYAIYAVHAPVLWWTTRVSSRVFGVQLTDLAPASGVAVLVMLSLLAFALDRYYDSPVRRILMRRLSDRKLPDQNSVSRSSAKA</sequence>
<feature type="domain" description="Acyltransferase 3" evidence="2">
    <location>
        <begin position="26"/>
        <end position="343"/>
    </location>
</feature>
<keyword evidence="1" id="KW-0812">Transmembrane</keyword>
<feature type="transmembrane region" description="Helical" evidence="1">
    <location>
        <begin position="262"/>
        <end position="281"/>
    </location>
</feature>
<dbReference type="EMBL" id="PXYL01000028">
    <property type="protein sequence ID" value="PSJ53788.1"/>
    <property type="molecule type" value="Genomic_DNA"/>
</dbReference>
<dbReference type="PANTHER" id="PTHR23028">
    <property type="entry name" value="ACETYLTRANSFERASE"/>
    <property type="match status" value="1"/>
</dbReference>
<dbReference type="GO" id="GO:0016747">
    <property type="term" value="F:acyltransferase activity, transferring groups other than amino-acyl groups"/>
    <property type="evidence" value="ECO:0007669"/>
    <property type="project" value="InterPro"/>
</dbReference>
<feature type="transmembrane region" description="Helical" evidence="1">
    <location>
        <begin position="93"/>
        <end position="114"/>
    </location>
</feature>
<keyword evidence="4" id="KW-1185">Reference proteome</keyword>
<feature type="transmembrane region" description="Helical" evidence="1">
    <location>
        <begin position="204"/>
        <end position="227"/>
    </location>
</feature>
<keyword evidence="1" id="KW-1133">Transmembrane helix</keyword>
<feature type="transmembrane region" description="Helical" evidence="1">
    <location>
        <begin position="54"/>
        <end position="72"/>
    </location>
</feature>
<evidence type="ECO:0000313" key="3">
    <source>
        <dbReference type="EMBL" id="PSJ53788.1"/>
    </source>
</evidence>
<dbReference type="Proteomes" id="UP000240653">
    <property type="component" value="Unassembled WGS sequence"/>
</dbReference>
<feature type="transmembrane region" description="Helical" evidence="1">
    <location>
        <begin position="239"/>
        <end position="256"/>
    </location>
</feature>
<organism evidence="3 4">
    <name type="scientific">Pseudaminobacter soli</name>
    <name type="common">ex Li et al. 2025</name>
    <dbReference type="NCBI Taxonomy" id="1295366"/>
    <lineage>
        <taxon>Bacteria</taxon>
        <taxon>Pseudomonadati</taxon>
        <taxon>Pseudomonadota</taxon>
        <taxon>Alphaproteobacteria</taxon>
        <taxon>Hyphomicrobiales</taxon>
        <taxon>Phyllobacteriaceae</taxon>
        <taxon>Pseudaminobacter</taxon>
    </lineage>
</organism>
<gene>
    <name evidence="3" type="ORF">C7I85_27870</name>
</gene>
<evidence type="ECO:0000256" key="1">
    <source>
        <dbReference type="SAM" id="Phobius"/>
    </source>
</evidence>
<feature type="transmembrane region" description="Helical" evidence="1">
    <location>
        <begin position="332"/>
        <end position="352"/>
    </location>
</feature>